<comment type="caution">
    <text evidence="1">The sequence shown here is derived from an EMBL/GenBank/DDBJ whole genome shotgun (WGS) entry which is preliminary data.</text>
</comment>
<evidence type="ECO:0000313" key="1">
    <source>
        <dbReference type="EMBL" id="KAI3359841.1"/>
    </source>
</evidence>
<evidence type="ECO:0000313" key="2">
    <source>
        <dbReference type="Proteomes" id="UP000831701"/>
    </source>
</evidence>
<accession>A0ACB8VWH4</accession>
<gene>
    <name evidence="1" type="ORF">L3Q82_014189</name>
</gene>
<name>A0ACB8VWH4_9TELE</name>
<sequence>MESPVGALSSTLPGTPRRPGPLYCCSARMHKKQKETYPQWKRPSRSPGELQHMYMAAELGAMASKPTPAPPLNLGNSSVVEGPPPLKELGSRAQGMRGGQLRLISSLYFSTSLARSSDSFPPSEVTFHAPIARVLVQGLGRRRPLPRLLPKPHCTAPHGPSCKGEESAGGGLGICFGCPLDASLGEVFPGMACPTGRRPRGRRPRICWRDYASRLAWERLGSLRAGGSVWGEGSLGISAQTAASATRSRISGGRWMDGWTLRTIKNLSNVSKNLNSQHHILCTREL</sequence>
<reference evidence="1" key="1">
    <citation type="submission" date="2022-04" db="EMBL/GenBank/DDBJ databases">
        <title>Jade perch genome.</title>
        <authorList>
            <person name="Chao B."/>
        </authorList>
    </citation>
    <scope>NUCLEOTIDE SEQUENCE</scope>
    <source>
        <strain evidence="1">CB-2022</strain>
    </source>
</reference>
<feature type="non-terminal residue" evidence="1">
    <location>
        <position position="286"/>
    </location>
</feature>
<organism evidence="1 2">
    <name type="scientific">Scortum barcoo</name>
    <name type="common">barcoo grunter</name>
    <dbReference type="NCBI Taxonomy" id="214431"/>
    <lineage>
        <taxon>Eukaryota</taxon>
        <taxon>Metazoa</taxon>
        <taxon>Chordata</taxon>
        <taxon>Craniata</taxon>
        <taxon>Vertebrata</taxon>
        <taxon>Euteleostomi</taxon>
        <taxon>Actinopterygii</taxon>
        <taxon>Neopterygii</taxon>
        <taxon>Teleostei</taxon>
        <taxon>Neoteleostei</taxon>
        <taxon>Acanthomorphata</taxon>
        <taxon>Eupercaria</taxon>
        <taxon>Centrarchiformes</taxon>
        <taxon>Terapontoidei</taxon>
        <taxon>Terapontidae</taxon>
        <taxon>Scortum</taxon>
    </lineage>
</organism>
<protein>
    <submittedName>
        <fullName evidence="1">Uncharacterized protein</fullName>
    </submittedName>
</protein>
<keyword evidence="2" id="KW-1185">Reference proteome</keyword>
<dbReference type="Proteomes" id="UP000831701">
    <property type="component" value="Chromosome 17"/>
</dbReference>
<dbReference type="EMBL" id="CM041547">
    <property type="protein sequence ID" value="KAI3359841.1"/>
    <property type="molecule type" value="Genomic_DNA"/>
</dbReference>
<proteinExistence type="predicted"/>